<name>A0ABN7P9A5_TIMPD</name>
<dbReference type="PANTHER" id="PTHR16074">
    <property type="entry name" value="BARDET-BIEDL SYNDROME 7 PROTEIN"/>
    <property type="match status" value="1"/>
</dbReference>
<dbReference type="PANTHER" id="PTHR16074:SF4">
    <property type="entry name" value="BARDET-BIEDL SYNDROME 7 PROTEIN"/>
    <property type="match status" value="1"/>
</dbReference>
<dbReference type="Pfam" id="PF23743">
    <property type="entry name" value="Beta-prop_BBS7"/>
    <property type="match status" value="2"/>
</dbReference>
<evidence type="ECO:0000313" key="2">
    <source>
        <dbReference type="EMBL" id="CAG2063644.1"/>
    </source>
</evidence>
<dbReference type="InterPro" id="IPR056332">
    <property type="entry name" value="Beta-prop_BBS7"/>
</dbReference>
<comment type="caution">
    <text evidence="2">The sequence shown here is derived from an EMBL/GenBank/DDBJ whole genome shotgun (WGS) entry which is preliminary data.</text>
</comment>
<sequence>MKEVTVDDDNGTVQDKIFVSSGNEVRGYTKKGKLFLAFDTNLTEPIKSMRARVVGDSISLAPSPLLGYGLVIREKNTSFFRNVSGSNLLICGKHVYNQYHDCKDANSYLCGDEINDVISFPYEKTNRLVPVLACEDSSLRVLDRSKVMHIVEIDSSPTVLHLYRNDGGDTGDQVLYGTVDGRVGVLQVG</sequence>
<evidence type="ECO:0000259" key="1">
    <source>
        <dbReference type="Pfam" id="PF23743"/>
    </source>
</evidence>
<proteinExistence type="predicted"/>
<keyword evidence="3" id="KW-1185">Reference proteome</keyword>
<dbReference type="EMBL" id="CAJPIN010027861">
    <property type="protein sequence ID" value="CAG2063644.1"/>
    <property type="molecule type" value="Genomic_DNA"/>
</dbReference>
<feature type="non-terminal residue" evidence="2">
    <location>
        <position position="189"/>
    </location>
</feature>
<evidence type="ECO:0000313" key="3">
    <source>
        <dbReference type="Proteomes" id="UP001153148"/>
    </source>
</evidence>
<organism evidence="2 3">
    <name type="scientific">Timema podura</name>
    <name type="common">Walking stick</name>
    <dbReference type="NCBI Taxonomy" id="61482"/>
    <lineage>
        <taxon>Eukaryota</taxon>
        <taxon>Metazoa</taxon>
        <taxon>Ecdysozoa</taxon>
        <taxon>Arthropoda</taxon>
        <taxon>Hexapoda</taxon>
        <taxon>Insecta</taxon>
        <taxon>Pterygota</taxon>
        <taxon>Neoptera</taxon>
        <taxon>Polyneoptera</taxon>
        <taxon>Phasmatodea</taxon>
        <taxon>Timematodea</taxon>
        <taxon>Timematoidea</taxon>
        <taxon>Timematidae</taxon>
        <taxon>Timema</taxon>
    </lineage>
</organism>
<accession>A0ABN7P9A5</accession>
<reference evidence="2" key="1">
    <citation type="submission" date="2021-03" db="EMBL/GenBank/DDBJ databases">
        <authorList>
            <person name="Tran Van P."/>
        </authorList>
    </citation>
    <scope>NUCLEOTIDE SEQUENCE</scope>
</reference>
<feature type="domain" description="BBS7 beta-propeller" evidence="1">
    <location>
        <begin position="4"/>
        <end position="51"/>
    </location>
</feature>
<feature type="domain" description="BBS7 beta-propeller" evidence="1">
    <location>
        <begin position="83"/>
        <end position="188"/>
    </location>
</feature>
<protein>
    <recommendedName>
        <fullName evidence="1">BBS7 beta-propeller domain-containing protein</fullName>
    </recommendedName>
</protein>
<gene>
    <name evidence="2" type="ORF">TPAB3V08_LOCUS10591</name>
</gene>
<dbReference type="Proteomes" id="UP001153148">
    <property type="component" value="Unassembled WGS sequence"/>
</dbReference>